<sequence>MIVGRRNSVYLEIRDPLNHWIKSTKEGDPKQRRKGRNRRSKTEKLLQNIRTSEILPRVNNSRDNQNKSSDYFQLPSLQKKKTWKDVDDNVSTWDKNSTATDISCSSEIENIATKKAMEQWEAIESTLYEDGNQVTQTSVLEECIQWRMQIPHLRIVGKNPFLSSKSNYQDFNVNYSQIKNNFDSNNEEVFPEHSTSLKKRKNSSKQRLQKTSQDEIFDMLYEYVISKLFPNKGNEIDSLYDDFNDVLQIHTATIHSNKSSAKSIKVNCFEETISLESRFSNSNSKGREDYTLPMRKESGQTYTQEIQKKHDNPMNNNKIRNQKDESTTEDKLLRPHTSRNKLGTVFNEKVVVSPVPYVLSTRESFSTVKTTPIKFMAQSLEVSSFQGSSKNINYFKNSGKNSSSAKISAWHAPVSPAVWPKNIKLAPLDTTRFSSSKNRSLTSSSVPVSRNRKPLSPIFRSTPPVQTIHNNNYEGLEIQGKHIIPGQSPKLSAPTTSSENAGSSKNRKKKPIKNKTAMNYN</sequence>
<evidence type="ECO:0000256" key="1">
    <source>
        <dbReference type="SAM" id="MobiDB-lite"/>
    </source>
</evidence>
<evidence type="ECO:0000313" key="3">
    <source>
        <dbReference type="Proteomes" id="UP000504631"/>
    </source>
</evidence>
<name>A0A6J3KU61_9HYME</name>
<dbReference type="AlphaFoldDB" id="A0A6J3KU61"/>
<feature type="region of interest" description="Disordered" evidence="1">
    <location>
        <begin position="433"/>
        <end position="466"/>
    </location>
</feature>
<feature type="compositionally biased region" description="Basic residues" evidence="1">
    <location>
        <begin position="196"/>
        <end position="208"/>
    </location>
</feature>
<evidence type="ECO:0000259" key="2">
    <source>
        <dbReference type="Pfam" id="PF12516"/>
    </source>
</evidence>
<feature type="compositionally biased region" description="Basic residues" evidence="1">
    <location>
        <begin position="31"/>
        <end position="41"/>
    </location>
</feature>
<feature type="compositionally biased region" description="Basic and acidic residues" evidence="1">
    <location>
        <begin position="321"/>
        <end position="333"/>
    </location>
</feature>
<feature type="region of interest" description="Disordered" evidence="1">
    <location>
        <begin position="22"/>
        <end position="42"/>
    </location>
</feature>
<feature type="domain" description="DUF3719" evidence="2">
    <location>
        <begin position="127"/>
        <end position="171"/>
    </location>
</feature>
<feature type="compositionally biased region" description="Basic and acidic residues" evidence="1">
    <location>
        <begin position="285"/>
        <end position="298"/>
    </location>
</feature>
<reference evidence="4" key="1">
    <citation type="submission" date="2025-08" db="UniProtKB">
        <authorList>
            <consortium name="RefSeq"/>
        </authorList>
    </citation>
    <scope>IDENTIFICATION</scope>
    <source>
        <tissue evidence="4">Muscle</tissue>
    </source>
</reference>
<accession>A0A6J3KU61</accession>
<keyword evidence="3" id="KW-1185">Reference proteome</keyword>
<feature type="region of interest" description="Disordered" evidence="1">
    <location>
        <begin position="484"/>
        <end position="521"/>
    </location>
</feature>
<gene>
    <name evidence="4" type="primary">LOC117237062</name>
</gene>
<dbReference type="InterPro" id="IPR022194">
    <property type="entry name" value="DUF3719"/>
</dbReference>
<feature type="compositionally biased region" description="Low complexity" evidence="1">
    <location>
        <begin position="434"/>
        <end position="445"/>
    </location>
</feature>
<feature type="compositionally biased region" description="Polar residues" evidence="1">
    <location>
        <begin position="489"/>
        <end position="504"/>
    </location>
</feature>
<feature type="region of interest" description="Disordered" evidence="1">
    <location>
        <begin position="280"/>
        <end position="336"/>
    </location>
</feature>
<feature type="region of interest" description="Disordered" evidence="1">
    <location>
        <begin position="184"/>
        <end position="209"/>
    </location>
</feature>
<protein>
    <submittedName>
        <fullName evidence="4">Uncharacterized protein LOC117237062 isoform X1</fullName>
    </submittedName>
</protein>
<dbReference type="GeneID" id="117237062"/>
<dbReference type="Proteomes" id="UP000504631">
    <property type="component" value="Unplaced"/>
</dbReference>
<proteinExistence type="predicted"/>
<dbReference type="Pfam" id="PF12516">
    <property type="entry name" value="DUF3719"/>
    <property type="match status" value="1"/>
</dbReference>
<dbReference type="RefSeq" id="XP_033356562.1">
    <property type="nucleotide sequence ID" value="XM_033500671.1"/>
</dbReference>
<organism evidence="3 4">
    <name type="scientific">Bombus vosnesenskii</name>
    <dbReference type="NCBI Taxonomy" id="207650"/>
    <lineage>
        <taxon>Eukaryota</taxon>
        <taxon>Metazoa</taxon>
        <taxon>Ecdysozoa</taxon>
        <taxon>Arthropoda</taxon>
        <taxon>Hexapoda</taxon>
        <taxon>Insecta</taxon>
        <taxon>Pterygota</taxon>
        <taxon>Neoptera</taxon>
        <taxon>Endopterygota</taxon>
        <taxon>Hymenoptera</taxon>
        <taxon>Apocrita</taxon>
        <taxon>Aculeata</taxon>
        <taxon>Apoidea</taxon>
        <taxon>Anthophila</taxon>
        <taxon>Apidae</taxon>
        <taxon>Bombus</taxon>
        <taxon>Pyrobombus</taxon>
    </lineage>
</organism>
<dbReference type="KEGG" id="bvk:117237062"/>
<evidence type="ECO:0000313" key="4">
    <source>
        <dbReference type="RefSeq" id="XP_033356562.1"/>
    </source>
</evidence>